<feature type="region of interest" description="Disordered" evidence="1">
    <location>
        <begin position="76"/>
        <end position="101"/>
    </location>
</feature>
<feature type="compositionally biased region" description="Basic residues" evidence="1">
    <location>
        <begin position="76"/>
        <end position="85"/>
    </location>
</feature>
<keyword evidence="3" id="KW-1185">Reference proteome</keyword>
<gene>
    <name evidence="2" type="ORF">HGRIS_005814</name>
</gene>
<accession>A0ABR3JZF4</accession>
<proteinExistence type="predicted"/>
<name>A0ABR3JZF4_9AGAR</name>
<evidence type="ECO:0000256" key="1">
    <source>
        <dbReference type="SAM" id="MobiDB-lite"/>
    </source>
</evidence>
<dbReference type="EMBL" id="JASNQZ010000001">
    <property type="protein sequence ID" value="KAL0960795.1"/>
    <property type="molecule type" value="Genomic_DNA"/>
</dbReference>
<reference evidence="3" key="1">
    <citation type="submission" date="2024-06" db="EMBL/GenBank/DDBJ databases">
        <title>Multi-omics analyses provide insights into the biosynthesis of the anticancer antibiotic pleurotin in Hohenbuehelia grisea.</title>
        <authorList>
            <person name="Weaver J.A."/>
            <person name="Alberti F."/>
        </authorList>
    </citation>
    <scope>NUCLEOTIDE SEQUENCE [LARGE SCALE GENOMIC DNA]</scope>
    <source>
        <strain evidence="3">T-177</strain>
    </source>
</reference>
<sequence length="101" mass="11292">MQISNFTAKYQSSLTPAAMIMSSFGHLGKRHQSAGRDASRFYCLKDPQLPHSSSILLNMSRIIPIQCRGFSPIVRRRGQWSKRRPGSISSRAEAGWTPAKT</sequence>
<evidence type="ECO:0000313" key="3">
    <source>
        <dbReference type="Proteomes" id="UP001556367"/>
    </source>
</evidence>
<comment type="caution">
    <text evidence="2">The sequence shown here is derived from an EMBL/GenBank/DDBJ whole genome shotgun (WGS) entry which is preliminary data.</text>
</comment>
<organism evidence="2 3">
    <name type="scientific">Hohenbuehelia grisea</name>
    <dbReference type="NCBI Taxonomy" id="104357"/>
    <lineage>
        <taxon>Eukaryota</taxon>
        <taxon>Fungi</taxon>
        <taxon>Dikarya</taxon>
        <taxon>Basidiomycota</taxon>
        <taxon>Agaricomycotina</taxon>
        <taxon>Agaricomycetes</taxon>
        <taxon>Agaricomycetidae</taxon>
        <taxon>Agaricales</taxon>
        <taxon>Pleurotineae</taxon>
        <taxon>Pleurotaceae</taxon>
        <taxon>Hohenbuehelia</taxon>
    </lineage>
</organism>
<protein>
    <submittedName>
        <fullName evidence="2">Uncharacterized protein</fullName>
    </submittedName>
</protein>
<evidence type="ECO:0000313" key="2">
    <source>
        <dbReference type="EMBL" id="KAL0960795.1"/>
    </source>
</evidence>
<dbReference type="Proteomes" id="UP001556367">
    <property type="component" value="Unassembled WGS sequence"/>
</dbReference>